<feature type="transmembrane region" description="Helical" evidence="1">
    <location>
        <begin position="167"/>
        <end position="187"/>
    </location>
</feature>
<feature type="transmembrane region" description="Helical" evidence="1">
    <location>
        <begin position="136"/>
        <end position="155"/>
    </location>
</feature>
<dbReference type="AlphaFoldDB" id="A0A5J4VTH6"/>
<comment type="caution">
    <text evidence="2">The sequence shown here is derived from an EMBL/GenBank/DDBJ whole genome shotgun (WGS) entry which is preliminary data.</text>
</comment>
<reference evidence="2 3" key="1">
    <citation type="submission" date="2019-03" db="EMBL/GenBank/DDBJ databases">
        <title>Single cell metagenomics reveals metabolic interactions within the superorganism composed of flagellate Streblomastix strix and complex community of Bacteroidetes bacteria on its surface.</title>
        <authorList>
            <person name="Treitli S.C."/>
            <person name="Kolisko M."/>
            <person name="Husnik F."/>
            <person name="Keeling P."/>
            <person name="Hampl V."/>
        </authorList>
    </citation>
    <scope>NUCLEOTIDE SEQUENCE [LARGE SCALE GENOMIC DNA]</scope>
    <source>
        <strain evidence="2">ST1C</strain>
    </source>
</reference>
<name>A0A5J4VTH6_9EUKA</name>
<dbReference type="EMBL" id="SNRW01005183">
    <property type="protein sequence ID" value="KAA6385613.1"/>
    <property type="molecule type" value="Genomic_DNA"/>
</dbReference>
<keyword evidence="1" id="KW-0812">Transmembrane</keyword>
<evidence type="ECO:0000256" key="1">
    <source>
        <dbReference type="SAM" id="Phobius"/>
    </source>
</evidence>
<protein>
    <submittedName>
        <fullName evidence="2">Uncharacterized protein</fullName>
    </submittedName>
</protein>
<proteinExistence type="predicted"/>
<gene>
    <name evidence="2" type="ORF">EZS28_018861</name>
</gene>
<keyword evidence="1" id="KW-0472">Membrane</keyword>
<evidence type="ECO:0000313" key="2">
    <source>
        <dbReference type="EMBL" id="KAA6385613.1"/>
    </source>
</evidence>
<keyword evidence="1" id="KW-1133">Transmembrane helix</keyword>
<accession>A0A5J4VTH6</accession>
<sequence length="206" mass="23516">MTQASGQNAQALFKHLRDGAALNMTSSQHLADDRDANGSDANVFASDREILVTNADARPALKMPPMQEIQFFIMRFMELLTRRNAIAIEFCMNTIAQAQIWDYNARTLHTQEVIRYAEVPPHQILICAANRRVDRYILNLQFQILILYMLTIHSIQYVLKGNTKETLIDLVGMCIALLGLAEMSTYIRMQMTDGVQEVQQFDPDYN</sequence>
<organism evidence="2 3">
    <name type="scientific">Streblomastix strix</name>
    <dbReference type="NCBI Taxonomy" id="222440"/>
    <lineage>
        <taxon>Eukaryota</taxon>
        <taxon>Metamonada</taxon>
        <taxon>Preaxostyla</taxon>
        <taxon>Oxymonadida</taxon>
        <taxon>Streblomastigidae</taxon>
        <taxon>Streblomastix</taxon>
    </lineage>
</organism>
<dbReference type="Proteomes" id="UP000324800">
    <property type="component" value="Unassembled WGS sequence"/>
</dbReference>
<evidence type="ECO:0000313" key="3">
    <source>
        <dbReference type="Proteomes" id="UP000324800"/>
    </source>
</evidence>